<protein>
    <submittedName>
        <fullName evidence="2">GTP-binding protein</fullName>
    </submittedName>
</protein>
<evidence type="ECO:0000313" key="3">
    <source>
        <dbReference type="Proteomes" id="UP000267250"/>
    </source>
</evidence>
<dbReference type="Gene3D" id="3.40.50.300">
    <property type="entry name" value="P-loop containing nucleotide triphosphate hydrolases"/>
    <property type="match status" value="1"/>
</dbReference>
<dbReference type="OrthoDB" id="2374147at2"/>
<dbReference type="KEGG" id="aft:BBF96_04915"/>
<evidence type="ECO:0000259" key="1">
    <source>
        <dbReference type="Pfam" id="PF01926"/>
    </source>
</evidence>
<accession>A0A3Q9HPN6</accession>
<name>A0A3Q9HPN6_9FIRM</name>
<dbReference type="EMBL" id="CP016379">
    <property type="protein sequence ID" value="AZR72792.1"/>
    <property type="molecule type" value="Genomic_DNA"/>
</dbReference>
<dbReference type="SUPFAM" id="SSF52540">
    <property type="entry name" value="P-loop containing nucleoside triphosphate hydrolases"/>
    <property type="match status" value="1"/>
</dbReference>
<gene>
    <name evidence="2" type="ORF">BBF96_04915</name>
</gene>
<dbReference type="RefSeq" id="WP_127016126.1">
    <property type="nucleotide sequence ID" value="NZ_CP016379.1"/>
</dbReference>
<evidence type="ECO:0000313" key="2">
    <source>
        <dbReference type="EMBL" id="AZR72792.1"/>
    </source>
</evidence>
<reference evidence="2 3" key="1">
    <citation type="submission" date="2016-07" db="EMBL/GenBank/DDBJ databases">
        <title>Genome and transcriptome analysis of iron-reducing fermentative bacteria Anoxybacter fermentans.</title>
        <authorList>
            <person name="Zeng X."/>
            <person name="Shao Z."/>
        </authorList>
    </citation>
    <scope>NUCLEOTIDE SEQUENCE [LARGE SCALE GENOMIC DNA]</scope>
    <source>
        <strain evidence="2 3">DY22613</strain>
    </source>
</reference>
<dbReference type="AlphaFoldDB" id="A0A3Q9HPN6"/>
<dbReference type="GO" id="GO:0005525">
    <property type="term" value="F:GTP binding"/>
    <property type="evidence" value="ECO:0007669"/>
    <property type="project" value="InterPro"/>
</dbReference>
<dbReference type="InterPro" id="IPR027417">
    <property type="entry name" value="P-loop_NTPase"/>
</dbReference>
<proteinExistence type="predicted"/>
<feature type="domain" description="G" evidence="1">
    <location>
        <begin position="55"/>
        <end position="145"/>
    </location>
</feature>
<dbReference type="Pfam" id="PF01926">
    <property type="entry name" value="MMR_HSR1"/>
    <property type="match status" value="1"/>
</dbReference>
<dbReference type="Proteomes" id="UP000267250">
    <property type="component" value="Chromosome"/>
</dbReference>
<keyword evidence="3" id="KW-1185">Reference proteome</keyword>
<dbReference type="InterPro" id="IPR006073">
    <property type="entry name" value="GTP-bd"/>
</dbReference>
<sequence length="201" mass="23141">MSRCLVIGMPNVGKTCFTLNFAEYLGLKQIRMTIKQPAGYMATYTYEIDEAREELISPEPNRTRSLYSVNLELPLRKSKGSLTLIDSCGLADGIHPDYEVRRAMAQTIRKIRESEIVLHLIDLSKIIENEEMKIPLIDQMIMNYISSYQAYAILANKIDLKGTERGIKFLKKELEKVLIIPISALYQMGFREVKSFVWRNL</sequence>
<organism evidence="2 3">
    <name type="scientific">Anoxybacter fermentans</name>
    <dbReference type="NCBI Taxonomy" id="1323375"/>
    <lineage>
        <taxon>Bacteria</taxon>
        <taxon>Bacillati</taxon>
        <taxon>Bacillota</taxon>
        <taxon>Clostridia</taxon>
        <taxon>Halanaerobiales</taxon>
        <taxon>Anoxybacter</taxon>
    </lineage>
</organism>